<reference evidence="1 2" key="1">
    <citation type="journal article" date="2024" name="Ann. Entomol. Soc. Am.">
        <title>Genomic analyses of the southern and eastern yellowjacket wasps (Hymenoptera: Vespidae) reveal evolutionary signatures of social life.</title>
        <authorList>
            <person name="Catto M.A."/>
            <person name="Caine P.B."/>
            <person name="Orr S.E."/>
            <person name="Hunt B.G."/>
            <person name="Goodisman M.A.D."/>
        </authorList>
    </citation>
    <scope>NUCLEOTIDE SEQUENCE [LARGE SCALE GENOMIC DNA]</scope>
    <source>
        <strain evidence="1">233</strain>
        <tissue evidence="1">Head and thorax</tissue>
    </source>
</reference>
<evidence type="ECO:0000313" key="2">
    <source>
        <dbReference type="Proteomes" id="UP001607302"/>
    </source>
</evidence>
<sequence>MFTLRLVPLQYHARVTLGVKGGAGIHPTKQGNDDEGEWGFDGFWKDFSNDLVQGKIFFVLKCYHKGAAATATATTTATAAVAAKPPLGILLKRGLVWQKPIKSHGSLISRRPLWPFGVSRKFLRAKSLDFIAIFIDEITLSAIVIAKDKSDEEEENLICNKEEYMFRSIRNTTI</sequence>
<dbReference type="Proteomes" id="UP001607302">
    <property type="component" value="Unassembled WGS sequence"/>
</dbReference>
<protein>
    <submittedName>
        <fullName evidence="1">Uncharacterized protein</fullName>
    </submittedName>
</protein>
<name>A0ABD2A0T0_VESSQ</name>
<evidence type="ECO:0000313" key="1">
    <source>
        <dbReference type="EMBL" id="KAL2714221.1"/>
    </source>
</evidence>
<organism evidence="1 2">
    <name type="scientific">Vespula squamosa</name>
    <name type="common">Southern yellow jacket</name>
    <name type="synonym">Wasp</name>
    <dbReference type="NCBI Taxonomy" id="30214"/>
    <lineage>
        <taxon>Eukaryota</taxon>
        <taxon>Metazoa</taxon>
        <taxon>Ecdysozoa</taxon>
        <taxon>Arthropoda</taxon>
        <taxon>Hexapoda</taxon>
        <taxon>Insecta</taxon>
        <taxon>Pterygota</taxon>
        <taxon>Neoptera</taxon>
        <taxon>Endopterygota</taxon>
        <taxon>Hymenoptera</taxon>
        <taxon>Apocrita</taxon>
        <taxon>Aculeata</taxon>
        <taxon>Vespoidea</taxon>
        <taxon>Vespidae</taxon>
        <taxon>Vespinae</taxon>
        <taxon>Vespula</taxon>
    </lineage>
</organism>
<accession>A0ABD2A0T0</accession>
<gene>
    <name evidence="1" type="ORF">V1478_016778</name>
</gene>
<proteinExistence type="predicted"/>
<dbReference type="AlphaFoldDB" id="A0ABD2A0T0"/>
<dbReference type="EMBL" id="JAUDFV010000157">
    <property type="protein sequence ID" value="KAL2714221.1"/>
    <property type="molecule type" value="Genomic_DNA"/>
</dbReference>
<keyword evidence="2" id="KW-1185">Reference proteome</keyword>
<comment type="caution">
    <text evidence="1">The sequence shown here is derived from an EMBL/GenBank/DDBJ whole genome shotgun (WGS) entry which is preliminary data.</text>
</comment>